<name>A0AAE1CNN5_9GAST</name>
<proteinExistence type="predicted"/>
<keyword evidence="2" id="KW-1185">Reference proteome</keyword>
<comment type="caution">
    <text evidence="1">The sequence shown here is derived from an EMBL/GenBank/DDBJ whole genome shotgun (WGS) entry which is preliminary data.</text>
</comment>
<accession>A0AAE1CNN5</accession>
<gene>
    <name evidence="1" type="ORF">RRG08_057192</name>
</gene>
<evidence type="ECO:0000313" key="1">
    <source>
        <dbReference type="EMBL" id="KAK3720721.1"/>
    </source>
</evidence>
<dbReference type="Proteomes" id="UP001283361">
    <property type="component" value="Unassembled WGS sequence"/>
</dbReference>
<dbReference type="EMBL" id="JAWDGP010007404">
    <property type="protein sequence ID" value="KAK3720721.1"/>
    <property type="molecule type" value="Genomic_DNA"/>
</dbReference>
<sequence>MPEDSKNRELHKMKTRSLRTLPLEQTHGNLRTRGATLNSLRLTPGGHACAGDDLIKRADPLTDVLPQSSNPGRPILHFKDPGNGISLASSVFSAWQQSIKIALPEIMDLQIAPRSDG</sequence>
<protein>
    <submittedName>
        <fullName evidence="1">Uncharacterized protein</fullName>
    </submittedName>
</protein>
<organism evidence="1 2">
    <name type="scientific">Elysia crispata</name>
    <name type="common">lettuce slug</name>
    <dbReference type="NCBI Taxonomy" id="231223"/>
    <lineage>
        <taxon>Eukaryota</taxon>
        <taxon>Metazoa</taxon>
        <taxon>Spiralia</taxon>
        <taxon>Lophotrochozoa</taxon>
        <taxon>Mollusca</taxon>
        <taxon>Gastropoda</taxon>
        <taxon>Heterobranchia</taxon>
        <taxon>Euthyneura</taxon>
        <taxon>Panpulmonata</taxon>
        <taxon>Sacoglossa</taxon>
        <taxon>Placobranchoidea</taxon>
        <taxon>Plakobranchidae</taxon>
        <taxon>Elysia</taxon>
    </lineage>
</organism>
<evidence type="ECO:0000313" key="2">
    <source>
        <dbReference type="Proteomes" id="UP001283361"/>
    </source>
</evidence>
<dbReference type="AlphaFoldDB" id="A0AAE1CNN5"/>
<reference evidence="1" key="1">
    <citation type="journal article" date="2023" name="G3 (Bethesda)">
        <title>A reference genome for the long-term kleptoplast-retaining sea slug Elysia crispata morphotype clarki.</title>
        <authorList>
            <person name="Eastman K.E."/>
            <person name="Pendleton A.L."/>
            <person name="Shaikh M.A."/>
            <person name="Suttiyut T."/>
            <person name="Ogas R."/>
            <person name="Tomko P."/>
            <person name="Gavelis G."/>
            <person name="Widhalm J.R."/>
            <person name="Wisecaver J.H."/>
        </authorList>
    </citation>
    <scope>NUCLEOTIDE SEQUENCE</scope>
    <source>
        <strain evidence="1">ECLA1</strain>
    </source>
</reference>